<gene>
    <name evidence="1" type="ORF">SLS55_002960</name>
</gene>
<name>A0ABR3CLP0_9PEZI</name>
<evidence type="ECO:0000313" key="1">
    <source>
        <dbReference type="EMBL" id="KAL0261530.1"/>
    </source>
</evidence>
<evidence type="ECO:0000313" key="2">
    <source>
        <dbReference type="Proteomes" id="UP001430584"/>
    </source>
</evidence>
<dbReference type="EMBL" id="JAJVCZ030000003">
    <property type="protein sequence ID" value="KAL0261530.1"/>
    <property type="molecule type" value="Genomic_DNA"/>
</dbReference>
<dbReference type="GeneID" id="92007045"/>
<sequence>MTSEDILSTTANVFSTLSFAELVFKCGQEVFQALVKIQRAPKEIGGLIDEIKDIENYVLRVLLFLRDCESSDFSAENREVVPWLHELLKHCKKNFDWLQKKANDAMSSETDSWFRWFNNSAGWVMSQEEISWARRQMLRLRNEIDSTLGLVGRKNELAIHAEVRSGNQSLSRACSNFNDLPGEIKVSIAETKNQLSNFRTSSLL</sequence>
<protein>
    <recommendedName>
        <fullName evidence="3">Fungal N-terminal domain-containing protein</fullName>
    </recommendedName>
</protein>
<evidence type="ECO:0008006" key="3">
    <source>
        <dbReference type="Google" id="ProtNLM"/>
    </source>
</evidence>
<dbReference type="RefSeq" id="XP_066634559.1">
    <property type="nucleotide sequence ID" value="XM_066774440.1"/>
</dbReference>
<organism evidence="1 2">
    <name type="scientific">Diplodia seriata</name>
    <dbReference type="NCBI Taxonomy" id="420778"/>
    <lineage>
        <taxon>Eukaryota</taxon>
        <taxon>Fungi</taxon>
        <taxon>Dikarya</taxon>
        <taxon>Ascomycota</taxon>
        <taxon>Pezizomycotina</taxon>
        <taxon>Dothideomycetes</taxon>
        <taxon>Dothideomycetes incertae sedis</taxon>
        <taxon>Botryosphaeriales</taxon>
        <taxon>Botryosphaeriaceae</taxon>
        <taxon>Diplodia</taxon>
    </lineage>
</organism>
<reference evidence="1 2" key="1">
    <citation type="submission" date="2024-02" db="EMBL/GenBank/DDBJ databases">
        <title>De novo assembly and annotation of 12 fungi associated with fruit tree decline syndrome in Ontario, Canada.</title>
        <authorList>
            <person name="Sulman M."/>
            <person name="Ellouze W."/>
            <person name="Ilyukhin E."/>
        </authorList>
    </citation>
    <scope>NUCLEOTIDE SEQUENCE [LARGE SCALE GENOMIC DNA]</scope>
    <source>
        <strain evidence="1 2">FDS-637</strain>
    </source>
</reference>
<comment type="caution">
    <text evidence="1">The sequence shown here is derived from an EMBL/GenBank/DDBJ whole genome shotgun (WGS) entry which is preliminary data.</text>
</comment>
<accession>A0ABR3CLP0</accession>
<dbReference type="Proteomes" id="UP001430584">
    <property type="component" value="Unassembled WGS sequence"/>
</dbReference>
<proteinExistence type="predicted"/>
<keyword evidence="2" id="KW-1185">Reference proteome</keyword>